<feature type="region of interest" description="Disordered" evidence="1">
    <location>
        <begin position="1"/>
        <end position="38"/>
    </location>
</feature>
<proteinExistence type="predicted"/>
<dbReference type="InParanoid" id="D6U750"/>
<keyword evidence="3" id="KW-1185">Reference proteome</keyword>
<accession>D6U750</accession>
<feature type="compositionally biased region" description="Basic and acidic residues" evidence="1">
    <location>
        <begin position="1"/>
        <end position="16"/>
    </location>
</feature>
<protein>
    <submittedName>
        <fullName evidence="2">Uncharacterized protein</fullName>
    </submittedName>
</protein>
<gene>
    <name evidence="2" type="ORF">Krac_0203</name>
</gene>
<dbReference type="AlphaFoldDB" id="D6U750"/>
<dbReference type="Proteomes" id="UP000004508">
    <property type="component" value="Unassembled WGS sequence"/>
</dbReference>
<evidence type="ECO:0000313" key="3">
    <source>
        <dbReference type="Proteomes" id="UP000004508"/>
    </source>
</evidence>
<evidence type="ECO:0000256" key="1">
    <source>
        <dbReference type="SAM" id="MobiDB-lite"/>
    </source>
</evidence>
<sequence>MESKEQAIEEIRKAAEKSGYAKQVQEEARKREHGEKNR</sequence>
<feature type="compositionally biased region" description="Basic and acidic residues" evidence="1">
    <location>
        <begin position="24"/>
        <end position="38"/>
    </location>
</feature>
<reference evidence="2 3" key="1">
    <citation type="journal article" date="2011" name="Stand. Genomic Sci.">
        <title>Non-contiguous finished genome sequence and contextual data of the filamentous soil bacterium Ktedonobacter racemifer type strain (SOSP1-21).</title>
        <authorList>
            <person name="Chang Y.J."/>
            <person name="Land M."/>
            <person name="Hauser L."/>
            <person name="Chertkov O."/>
            <person name="Del Rio T.G."/>
            <person name="Nolan M."/>
            <person name="Copeland A."/>
            <person name="Tice H."/>
            <person name="Cheng J.F."/>
            <person name="Lucas S."/>
            <person name="Han C."/>
            <person name="Goodwin L."/>
            <person name="Pitluck S."/>
            <person name="Ivanova N."/>
            <person name="Ovchinikova G."/>
            <person name="Pati A."/>
            <person name="Chen A."/>
            <person name="Palaniappan K."/>
            <person name="Mavromatis K."/>
            <person name="Liolios K."/>
            <person name="Brettin T."/>
            <person name="Fiebig A."/>
            <person name="Rohde M."/>
            <person name="Abt B."/>
            <person name="Goker M."/>
            <person name="Detter J.C."/>
            <person name="Woyke T."/>
            <person name="Bristow J."/>
            <person name="Eisen J.A."/>
            <person name="Markowitz V."/>
            <person name="Hugenholtz P."/>
            <person name="Kyrpides N.C."/>
            <person name="Klenk H.P."/>
            <person name="Lapidus A."/>
        </authorList>
    </citation>
    <scope>NUCLEOTIDE SEQUENCE [LARGE SCALE GENOMIC DNA]</scope>
    <source>
        <strain evidence="3">DSM 44963</strain>
    </source>
</reference>
<name>D6U750_KTERA</name>
<dbReference type="EMBL" id="ADVG01000005">
    <property type="protein sequence ID" value="EFH79711.1"/>
    <property type="molecule type" value="Genomic_DNA"/>
</dbReference>
<evidence type="ECO:0000313" key="2">
    <source>
        <dbReference type="EMBL" id="EFH79711.1"/>
    </source>
</evidence>
<comment type="caution">
    <text evidence="2">The sequence shown here is derived from an EMBL/GenBank/DDBJ whole genome shotgun (WGS) entry which is preliminary data.</text>
</comment>
<organism evidence="2 3">
    <name type="scientific">Ktedonobacter racemifer DSM 44963</name>
    <dbReference type="NCBI Taxonomy" id="485913"/>
    <lineage>
        <taxon>Bacteria</taxon>
        <taxon>Bacillati</taxon>
        <taxon>Chloroflexota</taxon>
        <taxon>Ktedonobacteria</taxon>
        <taxon>Ktedonobacterales</taxon>
        <taxon>Ktedonobacteraceae</taxon>
        <taxon>Ktedonobacter</taxon>
    </lineage>
</organism>